<sequence>MSRKREDKPPKVFEHGEEVSSLEEENEVFSKEPSAVMKPALVTATEKQISDSKSGSDSEIDSELGSEMVVTKPSITATKEKDERVVTKSSVGATTEKNSESDSESEPEKVVRKFALAAATEKDSESDSESEPEKVVTKPSLVATKEKDSESVKSNGKKSKNGKSTDVESSSLVEALVGFGMDELGAEKGVVMKPSLAATKEKDSKSDSQYESEKVVMKPSLAATTEKDPESYSESEPQKRSHSPESDKGGVSMNRVKVVSVERKPYFQRLWTEDDEILVLQGDDPTYVKARDHKAFDLSKLV</sequence>
<feature type="compositionally biased region" description="Basic and acidic residues" evidence="1">
    <location>
        <begin position="120"/>
        <end position="136"/>
    </location>
</feature>
<reference evidence="3" key="2">
    <citation type="submission" date="2025-08" db="UniProtKB">
        <authorList>
            <consortium name="RefSeq"/>
        </authorList>
    </citation>
    <scope>IDENTIFICATION</scope>
    <source>
        <tissue evidence="3">Leaf</tissue>
    </source>
</reference>
<dbReference type="GeneID" id="109130872"/>
<evidence type="ECO:0000256" key="1">
    <source>
        <dbReference type="SAM" id="MobiDB-lite"/>
    </source>
</evidence>
<dbReference type="RefSeq" id="XP_019096497.1">
    <property type="nucleotide sequence ID" value="XM_019240952.1"/>
</dbReference>
<keyword evidence="2" id="KW-1185">Reference proteome</keyword>
<name>A0ABM1RBV9_CAMSA</name>
<proteinExistence type="predicted"/>
<feature type="compositionally biased region" description="Polar residues" evidence="1">
    <location>
        <begin position="87"/>
        <end position="96"/>
    </location>
</feature>
<protein>
    <submittedName>
        <fullName evidence="3">Probable transcription factor At4g00390</fullName>
    </submittedName>
</protein>
<feature type="compositionally biased region" description="Basic and acidic residues" evidence="1">
    <location>
        <begin position="1"/>
        <end position="18"/>
    </location>
</feature>
<evidence type="ECO:0000313" key="2">
    <source>
        <dbReference type="Proteomes" id="UP000694864"/>
    </source>
</evidence>
<organism evidence="2 3">
    <name type="scientific">Camelina sativa</name>
    <name type="common">False flax</name>
    <name type="synonym">Myagrum sativum</name>
    <dbReference type="NCBI Taxonomy" id="90675"/>
    <lineage>
        <taxon>Eukaryota</taxon>
        <taxon>Viridiplantae</taxon>
        <taxon>Streptophyta</taxon>
        <taxon>Embryophyta</taxon>
        <taxon>Tracheophyta</taxon>
        <taxon>Spermatophyta</taxon>
        <taxon>Magnoliopsida</taxon>
        <taxon>eudicotyledons</taxon>
        <taxon>Gunneridae</taxon>
        <taxon>Pentapetalae</taxon>
        <taxon>rosids</taxon>
        <taxon>malvids</taxon>
        <taxon>Brassicales</taxon>
        <taxon>Brassicaceae</taxon>
        <taxon>Camelineae</taxon>
        <taxon>Camelina</taxon>
    </lineage>
</organism>
<dbReference type="Proteomes" id="UP000694864">
    <property type="component" value="Chromosome 19"/>
</dbReference>
<evidence type="ECO:0000313" key="3">
    <source>
        <dbReference type="RefSeq" id="XP_019096497.1"/>
    </source>
</evidence>
<feature type="compositionally biased region" description="Basic and acidic residues" evidence="1">
    <location>
        <begin position="199"/>
        <end position="216"/>
    </location>
</feature>
<feature type="region of interest" description="Disordered" evidence="1">
    <location>
        <begin position="187"/>
        <end position="255"/>
    </location>
</feature>
<reference evidence="2" key="1">
    <citation type="journal article" date="2014" name="Nat. Commun.">
        <title>The emerging biofuel crop Camelina sativa retains a highly undifferentiated hexaploid genome structure.</title>
        <authorList>
            <person name="Kagale S."/>
            <person name="Koh C."/>
            <person name="Nixon J."/>
            <person name="Bollina V."/>
            <person name="Clarke W.E."/>
            <person name="Tuteja R."/>
            <person name="Spillane C."/>
            <person name="Robinson S.J."/>
            <person name="Links M.G."/>
            <person name="Clarke C."/>
            <person name="Higgins E.E."/>
            <person name="Huebert T."/>
            <person name="Sharpe A.G."/>
            <person name="Parkin I.A."/>
        </authorList>
    </citation>
    <scope>NUCLEOTIDE SEQUENCE [LARGE SCALE GENOMIC DNA]</scope>
    <source>
        <strain evidence="2">cv. DH55</strain>
    </source>
</reference>
<accession>A0ABM1RBV9</accession>
<feature type="compositionally biased region" description="Basic and acidic residues" evidence="1">
    <location>
        <begin position="225"/>
        <end position="248"/>
    </location>
</feature>
<feature type="region of interest" description="Disordered" evidence="1">
    <location>
        <begin position="1"/>
        <end position="170"/>
    </location>
</feature>
<gene>
    <name evidence="3" type="primary">LOC109130872</name>
</gene>